<dbReference type="GO" id="GO:0006120">
    <property type="term" value="P:mitochondrial electron transport, NADH to ubiquinone"/>
    <property type="evidence" value="ECO:0007669"/>
    <property type="project" value="InterPro"/>
</dbReference>
<keyword evidence="13 17" id="KW-0830">Ubiquinone</keyword>
<accession>A0A679BBH6</accession>
<keyword evidence="12 17" id="KW-0520">NAD</keyword>
<evidence type="ECO:0000256" key="4">
    <source>
        <dbReference type="ARBA" id="ARBA00021008"/>
    </source>
</evidence>
<evidence type="ECO:0000256" key="2">
    <source>
        <dbReference type="ARBA" id="ARBA00007012"/>
    </source>
</evidence>
<feature type="transmembrane region" description="Helical" evidence="17">
    <location>
        <begin position="60"/>
        <end position="80"/>
    </location>
</feature>
<feature type="domain" description="NADH:quinone oxidoreductase/Mrp antiporter transmembrane" evidence="18">
    <location>
        <begin position="23"/>
        <end position="288"/>
    </location>
</feature>
<feature type="transmembrane region" description="Helical" evidence="17">
    <location>
        <begin position="178"/>
        <end position="196"/>
    </location>
</feature>
<dbReference type="InterPro" id="IPR050175">
    <property type="entry name" value="Complex_I_Subunit_2"/>
</dbReference>
<dbReference type="PANTHER" id="PTHR46552:SF1">
    <property type="entry name" value="NADH-UBIQUINONE OXIDOREDUCTASE CHAIN 2"/>
    <property type="match status" value="1"/>
</dbReference>
<feature type="transmembrane region" description="Helical" evidence="17">
    <location>
        <begin position="31"/>
        <end position="48"/>
    </location>
</feature>
<feature type="transmembrane region" description="Helical" evidence="17">
    <location>
        <begin position="202"/>
        <end position="220"/>
    </location>
</feature>
<evidence type="ECO:0000256" key="15">
    <source>
        <dbReference type="ARBA" id="ARBA00023136"/>
    </source>
</evidence>
<comment type="catalytic activity">
    <reaction evidence="16 17">
        <text>a ubiquinone + NADH + 5 H(+)(in) = a ubiquinol + NAD(+) + 4 H(+)(out)</text>
        <dbReference type="Rhea" id="RHEA:29091"/>
        <dbReference type="Rhea" id="RHEA-COMP:9565"/>
        <dbReference type="Rhea" id="RHEA-COMP:9566"/>
        <dbReference type="ChEBI" id="CHEBI:15378"/>
        <dbReference type="ChEBI" id="CHEBI:16389"/>
        <dbReference type="ChEBI" id="CHEBI:17976"/>
        <dbReference type="ChEBI" id="CHEBI:57540"/>
        <dbReference type="ChEBI" id="CHEBI:57945"/>
        <dbReference type="EC" id="7.1.1.2"/>
    </reaction>
</comment>
<name>A0A679BBH6_9TELE</name>
<keyword evidence="7 17" id="KW-0812">Transmembrane</keyword>
<dbReference type="PRINTS" id="PR01436">
    <property type="entry name" value="NADHDHGNASE2"/>
</dbReference>
<dbReference type="PANTHER" id="PTHR46552">
    <property type="entry name" value="NADH-UBIQUINONE OXIDOREDUCTASE CHAIN 2"/>
    <property type="match status" value="1"/>
</dbReference>
<keyword evidence="8 17" id="KW-0999">Mitochondrion inner membrane</keyword>
<feature type="domain" description="NADH dehydrogenase subunit 2 C-terminal" evidence="19">
    <location>
        <begin position="290"/>
        <end position="343"/>
    </location>
</feature>
<keyword evidence="6 17" id="KW-0679">Respiratory chain</keyword>
<evidence type="ECO:0000256" key="7">
    <source>
        <dbReference type="ARBA" id="ARBA00022692"/>
    </source>
</evidence>
<feature type="transmembrane region" description="Helical" evidence="17">
    <location>
        <begin position="240"/>
        <end position="258"/>
    </location>
</feature>
<keyword evidence="14 17" id="KW-0496">Mitochondrion</keyword>
<comment type="subcellular location">
    <subcellularLocation>
        <location evidence="1 17">Mitochondrion inner membrane</location>
        <topology evidence="1 17">Multi-pass membrane protein</topology>
    </subcellularLocation>
</comment>
<evidence type="ECO:0000256" key="1">
    <source>
        <dbReference type="ARBA" id="ARBA00004448"/>
    </source>
</evidence>
<evidence type="ECO:0000259" key="18">
    <source>
        <dbReference type="Pfam" id="PF00361"/>
    </source>
</evidence>
<dbReference type="GO" id="GO:0008137">
    <property type="term" value="F:NADH dehydrogenase (ubiquinone) activity"/>
    <property type="evidence" value="ECO:0007669"/>
    <property type="project" value="UniProtKB-EC"/>
</dbReference>
<dbReference type="EC" id="7.1.1.2" evidence="3 17"/>
<evidence type="ECO:0000256" key="11">
    <source>
        <dbReference type="ARBA" id="ARBA00022989"/>
    </source>
</evidence>
<evidence type="ECO:0000256" key="12">
    <source>
        <dbReference type="ARBA" id="ARBA00023027"/>
    </source>
</evidence>
<dbReference type="GO" id="GO:0005743">
    <property type="term" value="C:mitochondrial inner membrane"/>
    <property type="evidence" value="ECO:0007669"/>
    <property type="project" value="UniProtKB-SubCell"/>
</dbReference>
<dbReference type="InterPro" id="IPR003917">
    <property type="entry name" value="NADH_UbQ_OxRdtase_chain2"/>
</dbReference>
<protein>
    <recommendedName>
        <fullName evidence="4 17">NADH-ubiquinone oxidoreductase chain 2</fullName>
        <ecNumber evidence="3 17">7.1.1.2</ecNumber>
    </recommendedName>
</protein>
<keyword evidence="15 17" id="KW-0472">Membrane</keyword>
<keyword evidence="5" id="KW-0813">Transport</keyword>
<keyword evidence="10 17" id="KW-0249">Electron transport</keyword>
<feature type="transmembrane region" description="Helical" evidence="17">
    <location>
        <begin position="152"/>
        <end position="171"/>
    </location>
</feature>
<evidence type="ECO:0000259" key="19">
    <source>
        <dbReference type="Pfam" id="PF06444"/>
    </source>
</evidence>
<gene>
    <name evidence="20" type="primary">ND2</name>
</gene>
<evidence type="ECO:0000256" key="13">
    <source>
        <dbReference type="ARBA" id="ARBA00023075"/>
    </source>
</evidence>
<evidence type="ECO:0000256" key="9">
    <source>
        <dbReference type="ARBA" id="ARBA00022967"/>
    </source>
</evidence>
<keyword evidence="9 17" id="KW-1278">Translocase</keyword>
<dbReference type="InterPro" id="IPR001750">
    <property type="entry name" value="ND/Mrp_TM"/>
</dbReference>
<feature type="transmembrane region" description="Helical" evidence="17">
    <location>
        <begin position="92"/>
        <end position="115"/>
    </location>
</feature>
<dbReference type="EMBL" id="AP018763">
    <property type="protein sequence ID" value="BBF17078.1"/>
    <property type="molecule type" value="Genomic_DNA"/>
</dbReference>
<keyword evidence="11 17" id="KW-1133">Transmembrane helix</keyword>
<evidence type="ECO:0000313" key="20">
    <source>
        <dbReference type="EMBL" id="BBF17078.1"/>
    </source>
</evidence>
<evidence type="ECO:0000256" key="8">
    <source>
        <dbReference type="ARBA" id="ARBA00022792"/>
    </source>
</evidence>
<evidence type="ECO:0000256" key="6">
    <source>
        <dbReference type="ARBA" id="ARBA00022660"/>
    </source>
</evidence>
<evidence type="ECO:0000256" key="16">
    <source>
        <dbReference type="ARBA" id="ARBA00049551"/>
    </source>
</evidence>
<dbReference type="InterPro" id="IPR010933">
    <property type="entry name" value="NADH_DH_su2_C"/>
</dbReference>
<evidence type="ECO:0000256" key="10">
    <source>
        <dbReference type="ARBA" id="ARBA00022982"/>
    </source>
</evidence>
<feature type="transmembrane region" description="Helical" evidence="17">
    <location>
        <begin position="324"/>
        <end position="344"/>
    </location>
</feature>
<dbReference type="AlphaFoldDB" id="A0A679BBH6"/>
<organism evidence="20">
    <name type="scientific">Chirocentrus dorab</name>
    <name type="common">Dorab wolf-herring</name>
    <dbReference type="NCBI Taxonomy" id="221863"/>
    <lineage>
        <taxon>Eukaryota</taxon>
        <taxon>Metazoa</taxon>
        <taxon>Chordata</taxon>
        <taxon>Craniata</taxon>
        <taxon>Vertebrata</taxon>
        <taxon>Euteleostomi</taxon>
        <taxon>Actinopterygii</taxon>
        <taxon>Neopterygii</taxon>
        <taxon>Teleostei</taxon>
        <taxon>Clupei</taxon>
        <taxon>Clupeiformes</taxon>
        <taxon>Clupeoidei</taxon>
        <taxon>Chirocentridae</taxon>
        <taxon>Chirocentrus</taxon>
    </lineage>
</organism>
<reference evidence="20" key="1">
    <citation type="submission" date="2018-07" db="EMBL/GenBank/DDBJ databases">
        <title>New mitogenomes of sardines.</title>
        <authorList>
            <person name="Lavoue S."/>
            <person name="Bertrand J.A.M."/>
            <person name="Nor S.A.M."/>
        </authorList>
    </citation>
    <scope>NUCLEOTIDE SEQUENCE</scope>
</reference>
<evidence type="ECO:0000256" key="3">
    <source>
        <dbReference type="ARBA" id="ARBA00012944"/>
    </source>
</evidence>
<comment type="similarity">
    <text evidence="2 17">Belongs to the complex I subunit 2 family.</text>
</comment>
<sequence length="347" mass="37328">MSPYVLATLTLTLILGTTVTLASSHWVVAWMGLEVTTLAVIPIIAHPYHPLTTEAATKYFLIQATAAAVLLFATTTNAWMEGQWHTTQLTHPLASTMALMALAMKMGLAPLHLWLPEVIQGVTLPVGLLLSTWQKLAPLALVLQVAPNAHPHALTTLGILSTLAGGWGGLNQTQLRKVLAYSSVAHLGWTVIVVQMAPQMALLAFFTYVIMTTATFLTLWTTQSTTIIKLASAWTKTPPLAPLSCLLLLSLGGLPPLTGFMPKWLILQELAAQGLFALATTLAMSALLSLFFYLRLTYLMALTLSPHPNNATAPWRSKAHRPTALLPLTISLALLGLPLTPTITSLL</sequence>
<evidence type="ECO:0000256" key="5">
    <source>
        <dbReference type="ARBA" id="ARBA00022448"/>
    </source>
</evidence>
<dbReference type="Pfam" id="PF00361">
    <property type="entry name" value="Proton_antipo_M"/>
    <property type="match status" value="1"/>
</dbReference>
<evidence type="ECO:0000256" key="14">
    <source>
        <dbReference type="ARBA" id="ARBA00023128"/>
    </source>
</evidence>
<feature type="transmembrane region" description="Helical" evidence="17">
    <location>
        <begin position="270"/>
        <end position="294"/>
    </location>
</feature>
<evidence type="ECO:0000256" key="17">
    <source>
        <dbReference type="RuleBase" id="RU003403"/>
    </source>
</evidence>
<comment type="function">
    <text evidence="17">Core subunit of the mitochondrial membrane respiratory chain NADH dehydrogenase (Complex I) which catalyzes electron transfer from NADH through the respiratory chain, using ubiquinone as an electron acceptor. Essential for the catalytic activity and assembly of complex I.</text>
</comment>
<dbReference type="Pfam" id="PF06444">
    <property type="entry name" value="NADH_dehy_S2_C"/>
    <property type="match status" value="1"/>
</dbReference>
<proteinExistence type="inferred from homology"/>
<geneLocation type="mitochondrion" evidence="20"/>